<protein>
    <submittedName>
        <fullName evidence="4">ATP-dependent sacrificial sulfur transferase LarE</fullName>
    </submittedName>
</protein>
<dbReference type="NCBIfam" id="TIGR00268">
    <property type="entry name" value="ATP-dependent sacrificial sulfur transferase LarE"/>
    <property type="match status" value="1"/>
</dbReference>
<dbReference type="SUPFAM" id="SSF52402">
    <property type="entry name" value="Adenine nucleotide alpha hydrolases-like"/>
    <property type="match status" value="1"/>
</dbReference>
<evidence type="ECO:0000313" key="5">
    <source>
        <dbReference type="Proteomes" id="UP000253790"/>
    </source>
</evidence>
<reference evidence="4 5" key="1">
    <citation type="submission" date="2018-07" db="EMBL/GenBank/DDBJ databases">
        <title>Complete genome sequencing of Ornithinimicrobium sp. AMA3305.</title>
        <authorList>
            <person name="Bae J.-W."/>
        </authorList>
    </citation>
    <scope>NUCLEOTIDE SEQUENCE [LARGE SCALE GENOMIC DNA]</scope>
    <source>
        <strain evidence="4 5">AMA3305</strain>
    </source>
</reference>
<dbReference type="Gene3D" id="3.40.50.620">
    <property type="entry name" value="HUPs"/>
    <property type="match status" value="1"/>
</dbReference>
<dbReference type="Pfam" id="PF00733">
    <property type="entry name" value="Asn_synthase"/>
    <property type="match status" value="1"/>
</dbReference>
<dbReference type="EMBL" id="CP031229">
    <property type="protein sequence ID" value="AXH94922.1"/>
    <property type="molecule type" value="Genomic_DNA"/>
</dbReference>
<evidence type="ECO:0000256" key="2">
    <source>
        <dbReference type="SAM" id="MobiDB-lite"/>
    </source>
</evidence>
<dbReference type="InterPro" id="IPR001962">
    <property type="entry name" value="Asn_synthase"/>
</dbReference>
<dbReference type="PANTHER" id="PTHR43169:SF2">
    <property type="entry name" value="NAD_GMP SYNTHASE DOMAIN-CONTAINING PROTEIN"/>
    <property type="match status" value="1"/>
</dbReference>
<name>A0A345NIR4_9MICO</name>
<evidence type="ECO:0000256" key="1">
    <source>
        <dbReference type="PIRSR" id="PIRSR006661-1"/>
    </source>
</evidence>
<dbReference type="GO" id="GO:0016783">
    <property type="term" value="F:sulfurtransferase activity"/>
    <property type="evidence" value="ECO:0007669"/>
    <property type="project" value="InterPro"/>
</dbReference>
<feature type="region of interest" description="Disordered" evidence="2">
    <location>
        <begin position="1"/>
        <end position="25"/>
    </location>
</feature>
<feature type="domain" description="Asparagine synthetase" evidence="3">
    <location>
        <begin position="43"/>
        <end position="106"/>
    </location>
</feature>
<dbReference type="InterPro" id="IPR014729">
    <property type="entry name" value="Rossmann-like_a/b/a_fold"/>
</dbReference>
<accession>A0A345NIR4</accession>
<dbReference type="CDD" id="cd01990">
    <property type="entry name" value="LarE-like"/>
    <property type="match status" value="1"/>
</dbReference>
<dbReference type="OrthoDB" id="9776919at2"/>
<dbReference type="InterPro" id="IPR052188">
    <property type="entry name" value="Ni-pincer_cofactor_biosynth"/>
</dbReference>
<organism evidence="4 5">
    <name type="scientific">Ornithinimicrobium avium</name>
    <dbReference type="NCBI Taxonomy" id="2283195"/>
    <lineage>
        <taxon>Bacteria</taxon>
        <taxon>Bacillati</taxon>
        <taxon>Actinomycetota</taxon>
        <taxon>Actinomycetes</taxon>
        <taxon>Micrococcales</taxon>
        <taxon>Ornithinimicrobiaceae</taxon>
        <taxon>Ornithinimicrobium</taxon>
    </lineage>
</organism>
<evidence type="ECO:0000259" key="3">
    <source>
        <dbReference type="Pfam" id="PF00733"/>
    </source>
</evidence>
<dbReference type="PANTHER" id="PTHR43169">
    <property type="entry name" value="EXSB FAMILY PROTEIN"/>
    <property type="match status" value="1"/>
</dbReference>
<dbReference type="GO" id="GO:0006529">
    <property type="term" value="P:asparagine biosynthetic process"/>
    <property type="evidence" value="ECO:0007669"/>
    <property type="project" value="InterPro"/>
</dbReference>
<feature type="compositionally biased region" description="Low complexity" evidence="2">
    <location>
        <begin position="1"/>
        <end position="15"/>
    </location>
</feature>
<gene>
    <name evidence="4" type="primary">larE</name>
    <name evidence="4" type="ORF">DV701_00855</name>
</gene>
<proteinExistence type="predicted"/>
<sequence>MTTAASTPTGPATAPRSVPDRGAPPAHLVDHLDRFTRSLAGVGRLGVAFSGGVDSSVLLALALRELGSERVLAITGVSPSLAARDRSRAASVAEHLGARLLEVETHEIDSPGYRRNDADRCYFCKDELFTVISDELVADQDLDAVAYGENADDALRPDRPGAGAATEHRVLRPLADAGLDKQAVRELGRWLDVPTADTPASPCLASRIPHGQEVTADKLVQVERAEDAVLALGIPEVRVRHHGDIARIEVPPEHLATLVAAHGQLVAQIRRAGFRHVTLDLAGLQSGLFTLDALGLRGAGR</sequence>
<evidence type="ECO:0000313" key="4">
    <source>
        <dbReference type="EMBL" id="AXH94922.1"/>
    </source>
</evidence>
<dbReference type="AlphaFoldDB" id="A0A345NIR4"/>
<dbReference type="GO" id="GO:0004066">
    <property type="term" value="F:asparagine synthase (glutamine-hydrolyzing) activity"/>
    <property type="evidence" value="ECO:0007669"/>
    <property type="project" value="InterPro"/>
</dbReference>
<dbReference type="PIRSF" id="PIRSF006661">
    <property type="entry name" value="PP-lp_UCP006661"/>
    <property type="match status" value="1"/>
</dbReference>
<dbReference type="InterPro" id="IPR005232">
    <property type="entry name" value="LarE"/>
</dbReference>
<dbReference type="RefSeq" id="WP_114926690.1">
    <property type="nucleotide sequence ID" value="NZ_CP031229.1"/>
</dbReference>
<dbReference type="KEGG" id="orn:DV701_00855"/>
<dbReference type="Proteomes" id="UP000253790">
    <property type="component" value="Chromosome"/>
</dbReference>
<keyword evidence="5" id="KW-1185">Reference proteome</keyword>
<keyword evidence="4" id="KW-0808">Transferase</keyword>
<feature type="active site" description="Nucleophile and sulfur donor" evidence="1">
    <location>
        <position position="203"/>
    </location>
</feature>